<evidence type="ECO:0000313" key="4">
    <source>
        <dbReference type="EMBL" id="MCF1596261.1"/>
    </source>
</evidence>
<feature type="transmembrane region" description="Helical" evidence="2">
    <location>
        <begin position="31"/>
        <end position="51"/>
    </location>
</feature>
<gene>
    <name evidence="4" type="ORF">L0P92_22200</name>
</gene>
<dbReference type="Gene3D" id="2.80.10.50">
    <property type="match status" value="1"/>
</dbReference>
<feature type="region of interest" description="Disordered" evidence="1">
    <location>
        <begin position="1"/>
        <end position="26"/>
    </location>
</feature>
<dbReference type="InterPro" id="IPR036195">
    <property type="entry name" value="AbfB_ABD_sf"/>
</dbReference>
<keyword evidence="2" id="KW-1133">Transmembrane helix</keyword>
<keyword evidence="5" id="KW-1185">Reference proteome</keyword>
<feature type="region of interest" description="Disordered" evidence="1">
    <location>
        <begin position="54"/>
        <end position="138"/>
    </location>
</feature>
<dbReference type="InterPro" id="IPR007934">
    <property type="entry name" value="AbfB_ABD"/>
</dbReference>
<dbReference type="EMBL" id="JAKEIP010000094">
    <property type="protein sequence ID" value="MCF1596261.1"/>
    <property type="molecule type" value="Genomic_DNA"/>
</dbReference>
<name>A0A9X1TL55_STRM4</name>
<dbReference type="GO" id="GO:0046373">
    <property type="term" value="P:L-arabinose metabolic process"/>
    <property type="evidence" value="ECO:0007669"/>
    <property type="project" value="InterPro"/>
</dbReference>
<dbReference type="Proteomes" id="UP001139384">
    <property type="component" value="Unassembled WGS sequence"/>
</dbReference>
<evidence type="ECO:0000259" key="3">
    <source>
        <dbReference type="Pfam" id="PF05270"/>
    </source>
</evidence>
<accession>A0A9X1TL55</accession>
<keyword evidence="2" id="KW-0472">Membrane</keyword>
<dbReference type="RefSeq" id="WP_234764569.1">
    <property type="nucleotide sequence ID" value="NZ_JAKEIP010000094.1"/>
</dbReference>
<dbReference type="AlphaFoldDB" id="A0A9X1TL55"/>
<protein>
    <submittedName>
        <fullName evidence="4">AbfB domain-containing protein</fullName>
    </submittedName>
</protein>
<keyword evidence="2" id="KW-0812">Transmembrane</keyword>
<feature type="domain" description="Alpha-L-arabinofuranosidase B arabinose-binding" evidence="3">
    <location>
        <begin position="139"/>
        <end position="267"/>
    </location>
</feature>
<comment type="caution">
    <text evidence="4">The sequence shown here is derived from an EMBL/GenBank/DDBJ whole genome shotgun (WGS) entry which is preliminary data.</text>
</comment>
<proteinExistence type="predicted"/>
<reference evidence="4" key="1">
    <citation type="submission" date="2022-01" db="EMBL/GenBank/DDBJ databases">
        <title>Draft Genome Sequences of Seven Type Strains of the Genus Streptomyces.</title>
        <authorList>
            <person name="Aziz S."/>
            <person name="Coretto E."/>
            <person name="Chronakova A."/>
            <person name="Sproer C."/>
            <person name="Huber K."/>
            <person name="Nouioui I."/>
            <person name="Gross H."/>
        </authorList>
    </citation>
    <scope>NUCLEOTIDE SEQUENCE</scope>
    <source>
        <strain evidence="4">DSM 103493</strain>
    </source>
</reference>
<dbReference type="CDD" id="cd23399">
    <property type="entry name" value="beta-trefoil_ABD_ABFB"/>
    <property type="match status" value="1"/>
</dbReference>
<evidence type="ECO:0000256" key="1">
    <source>
        <dbReference type="SAM" id="MobiDB-lite"/>
    </source>
</evidence>
<sequence length="273" mass="29599">MPENKPRPPQDQPWENGWAPDTSRAPGTRRLWLAGMMAVATIVACATAIVVTERAPDGESRSAPAADTASVPGLISFATPSETPPEGKSGLATEKPTSRAPRQQDAGSPEPAPKPSKSAPREGSSPTADPKPPATTWRSVRSVNYPDRYWHASGGYVALDPVRGSESREDSTFQQVKGLADPSCYSFVTQNGSYLRHRNFVLRPERSDGSAVFGRDATFCPRGSSYSGAVMLESVNYPGYFLRHKNFVVRLERFEYSSLYLADSSFRLVGGLA</sequence>
<evidence type="ECO:0000313" key="5">
    <source>
        <dbReference type="Proteomes" id="UP001139384"/>
    </source>
</evidence>
<evidence type="ECO:0000256" key="2">
    <source>
        <dbReference type="SAM" id="Phobius"/>
    </source>
</evidence>
<dbReference type="GO" id="GO:0046556">
    <property type="term" value="F:alpha-L-arabinofuranosidase activity"/>
    <property type="evidence" value="ECO:0007669"/>
    <property type="project" value="InterPro"/>
</dbReference>
<dbReference type="Pfam" id="PF05270">
    <property type="entry name" value="AbfB"/>
    <property type="match status" value="1"/>
</dbReference>
<dbReference type="SUPFAM" id="SSF110221">
    <property type="entry name" value="AbfB domain"/>
    <property type="match status" value="2"/>
</dbReference>
<organism evidence="4 5">
    <name type="scientific">Streptomyces muensis</name>
    <dbReference type="NCBI Taxonomy" id="1077944"/>
    <lineage>
        <taxon>Bacteria</taxon>
        <taxon>Bacillati</taxon>
        <taxon>Actinomycetota</taxon>
        <taxon>Actinomycetes</taxon>
        <taxon>Kitasatosporales</taxon>
        <taxon>Streptomycetaceae</taxon>
        <taxon>Streptomyces</taxon>
    </lineage>
</organism>